<proteinExistence type="predicted"/>
<name>A0A814KQ93_9BILA</name>
<keyword evidence="2" id="KW-1185">Reference proteome</keyword>
<sequence length="336" mass="38873">MNILNEAVEQLMSEFPDIFEQVENFTDNEQNNVNFIENSTRNTVNSGHLSEEIIQDGGNLDYFITQTKNEHNSKFNCTLSKYKIGFSQNLSSFSAAINEIKMVFENLTNQFRSQMGDHDKIRIVLYYDFLGRPISIPFLRKSVLTSQVLIDSFERVAQSHKEVQINQNNNLSAHVMIARLPSGSGRKMVNLKKKQTPYTKQKDRPKIKSDTNNEFQKFCENQSFIILVFNNDNLCALRAILIGKAYADNHELKREFAKPFSKLLDQHVTKIAKELQLTNEPCGIPEIKRIEAFIRDYQITIISLMVKLIKNQFTLVREITNIFICAILDRITMLFL</sequence>
<feature type="non-terminal residue" evidence="1">
    <location>
        <position position="336"/>
    </location>
</feature>
<dbReference type="OrthoDB" id="6750869at2759"/>
<protein>
    <submittedName>
        <fullName evidence="1">Uncharacterized protein</fullName>
    </submittedName>
</protein>
<evidence type="ECO:0000313" key="1">
    <source>
        <dbReference type="EMBL" id="CAF1052700.1"/>
    </source>
</evidence>
<dbReference type="EMBL" id="CAJNOC010005448">
    <property type="protein sequence ID" value="CAF1052700.1"/>
    <property type="molecule type" value="Genomic_DNA"/>
</dbReference>
<accession>A0A814KQ93</accession>
<gene>
    <name evidence="1" type="ORF">OXX778_LOCUS18905</name>
</gene>
<comment type="caution">
    <text evidence="1">The sequence shown here is derived from an EMBL/GenBank/DDBJ whole genome shotgun (WGS) entry which is preliminary data.</text>
</comment>
<dbReference type="Proteomes" id="UP000663879">
    <property type="component" value="Unassembled WGS sequence"/>
</dbReference>
<reference evidence="1" key="1">
    <citation type="submission" date="2021-02" db="EMBL/GenBank/DDBJ databases">
        <authorList>
            <person name="Nowell W R."/>
        </authorList>
    </citation>
    <scope>NUCLEOTIDE SEQUENCE</scope>
    <source>
        <strain evidence="1">Ploen Becks lab</strain>
    </source>
</reference>
<organism evidence="1 2">
    <name type="scientific">Brachionus calyciflorus</name>
    <dbReference type="NCBI Taxonomy" id="104777"/>
    <lineage>
        <taxon>Eukaryota</taxon>
        <taxon>Metazoa</taxon>
        <taxon>Spiralia</taxon>
        <taxon>Gnathifera</taxon>
        <taxon>Rotifera</taxon>
        <taxon>Eurotatoria</taxon>
        <taxon>Monogononta</taxon>
        <taxon>Pseudotrocha</taxon>
        <taxon>Ploima</taxon>
        <taxon>Brachionidae</taxon>
        <taxon>Brachionus</taxon>
    </lineage>
</organism>
<evidence type="ECO:0000313" key="2">
    <source>
        <dbReference type="Proteomes" id="UP000663879"/>
    </source>
</evidence>
<dbReference type="AlphaFoldDB" id="A0A814KQ93"/>